<reference evidence="11" key="1">
    <citation type="submission" date="2025-08" db="UniProtKB">
        <authorList>
            <consortium name="RefSeq"/>
        </authorList>
    </citation>
    <scope>IDENTIFICATION</scope>
</reference>
<comment type="cofactor">
    <cofactor evidence="8">
        <name>Zn(2+)</name>
        <dbReference type="ChEBI" id="CHEBI:29105"/>
    </cofactor>
    <text evidence="8">Binds 1 zinc ion per subunit.</text>
</comment>
<evidence type="ECO:0000256" key="6">
    <source>
        <dbReference type="ARBA" id="ARBA00023167"/>
    </source>
</evidence>
<evidence type="ECO:0000256" key="5">
    <source>
        <dbReference type="ARBA" id="ARBA00022833"/>
    </source>
</evidence>
<evidence type="ECO:0000259" key="9">
    <source>
        <dbReference type="SMART" id="SM01007"/>
    </source>
</evidence>
<evidence type="ECO:0000256" key="4">
    <source>
        <dbReference type="ARBA" id="ARBA00022723"/>
    </source>
</evidence>
<dbReference type="Pfam" id="PF00596">
    <property type="entry name" value="Aldolase_II"/>
    <property type="match status" value="1"/>
</dbReference>
<dbReference type="HAMAP" id="MF_03116">
    <property type="entry name" value="Salvage_MtnB_euk"/>
    <property type="match status" value="1"/>
</dbReference>
<accession>A0ABM4DEX1</accession>
<feature type="binding site" evidence="8">
    <location>
        <position position="111"/>
    </location>
    <ligand>
        <name>Zn(2+)</name>
        <dbReference type="ChEBI" id="CHEBI:29105"/>
    </ligand>
</feature>
<keyword evidence="2 8" id="KW-0963">Cytoplasm</keyword>
<dbReference type="PANTHER" id="PTHR10640:SF7">
    <property type="entry name" value="METHYLTHIORIBULOSE-1-PHOSPHATE DEHYDRATASE"/>
    <property type="match status" value="1"/>
</dbReference>
<keyword evidence="6 8" id="KW-0486">Methionine biosynthesis</keyword>
<dbReference type="InterPro" id="IPR001303">
    <property type="entry name" value="Aldolase_II/adducin_N"/>
</dbReference>
<keyword evidence="10" id="KW-1185">Reference proteome</keyword>
<feature type="domain" description="Class II aldolase/adducin N-terminal" evidence="9">
    <location>
        <begin position="19"/>
        <end position="216"/>
    </location>
</feature>
<dbReference type="SUPFAM" id="SSF53639">
    <property type="entry name" value="AraD/HMP-PK domain-like"/>
    <property type="match status" value="1"/>
</dbReference>
<comment type="similarity">
    <text evidence="8">Belongs to the aldolase class II family. MtnB subfamily.</text>
</comment>
<sequence length="230" mass="26103">MATLLKSKENNVNEEHPCILIPKLLKQFYHLGWVTGTGGGISIKYRDEIYLAPSGVQKELVEGNDLFIQDMDENFIHTPSHGNKKLKMTQCQPLFMCAYKMRGSGAVIHTHSSNAVLATLLYTGSEFKITHQEMIKGIRKGSTSESYRYDDLLIVPIIENTPFEKDLKDSMADAMLKYPETNAVLVRRHGVYVWGESWESAKIMCETYDYLFDMACKMKLHGLDPTSVPE</sequence>
<keyword evidence="4 8" id="KW-0479">Metal-binding</keyword>
<comment type="catalytic activity">
    <reaction evidence="8">
        <text>5-(methylsulfanyl)-D-ribulose 1-phosphate = 5-methylsulfanyl-2,3-dioxopentyl phosphate + H2O</text>
        <dbReference type="Rhea" id="RHEA:15549"/>
        <dbReference type="ChEBI" id="CHEBI:15377"/>
        <dbReference type="ChEBI" id="CHEBI:58548"/>
        <dbReference type="ChEBI" id="CHEBI:58828"/>
        <dbReference type="EC" id="4.2.1.109"/>
    </reaction>
</comment>
<comment type="similarity">
    <text evidence="1">Belongs to the aldolase class II family. Adducin subfamily.</text>
</comment>
<dbReference type="InterPro" id="IPR027514">
    <property type="entry name" value="Salvage_MtnB_euk"/>
</dbReference>
<name>A0ABM4DEX1_HYDVU</name>
<evidence type="ECO:0000256" key="2">
    <source>
        <dbReference type="ARBA" id="ARBA00022490"/>
    </source>
</evidence>
<protein>
    <recommendedName>
        <fullName evidence="8">Probable methylthioribulose-1-phosphate dehydratase</fullName>
        <shortName evidence="8">MTRu-1-P dehydratase</shortName>
        <ecNumber evidence="8">4.2.1.109</ecNumber>
    </recommendedName>
</protein>
<evidence type="ECO:0000256" key="3">
    <source>
        <dbReference type="ARBA" id="ARBA00022605"/>
    </source>
</evidence>
<dbReference type="EC" id="4.2.1.109" evidence="8"/>
<feature type="binding site" evidence="8">
    <location>
        <position position="91"/>
    </location>
    <ligand>
        <name>substrate</name>
    </ligand>
</feature>
<gene>
    <name evidence="11" type="primary">LOC100202452</name>
</gene>
<evidence type="ECO:0000313" key="11">
    <source>
        <dbReference type="RefSeq" id="XP_065672966.1"/>
    </source>
</evidence>
<dbReference type="PANTHER" id="PTHR10640">
    <property type="entry name" value="METHYLTHIORIBULOSE-1-PHOSPHATE DEHYDRATASE"/>
    <property type="match status" value="1"/>
</dbReference>
<comment type="function">
    <text evidence="8">Catalyzes the dehydration of methylthioribulose-1-phosphate (MTRu-1-P) into 2,3-diketo-5-methylthiopentyl-1-phosphate (DK-MTP-1-P).</text>
</comment>
<keyword evidence="5 8" id="KW-0862">Zinc</keyword>
<dbReference type="RefSeq" id="XP_065672966.1">
    <property type="nucleotide sequence ID" value="XM_065816894.1"/>
</dbReference>
<dbReference type="InterPro" id="IPR017714">
    <property type="entry name" value="MethylthioRu-1-P_deHdtase_MtnB"/>
</dbReference>
<feature type="active site" description="Proton donor/acceptor" evidence="8">
    <location>
        <position position="133"/>
    </location>
</feature>
<evidence type="ECO:0000256" key="1">
    <source>
        <dbReference type="ARBA" id="ARBA00006274"/>
    </source>
</evidence>
<dbReference type="SMART" id="SM01007">
    <property type="entry name" value="Aldolase_II"/>
    <property type="match status" value="1"/>
</dbReference>
<dbReference type="InterPro" id="IPR036409">
    <property type="entry name" value="Aldolase_II/adducin_N_sf"/>
</dbReference>
<dbReference type="NCBIfam" id="TIGR03328">
    <property type="entry name" value="salvage_mtnB"/>
    <property type="match status" value="1"/>
</dbReference>
<feature type="binding site" evidence="8">
    <location>
        <position position="189"/>
    </location>
    <ligand>
        <name>Zn(2+)</name>
        <dbReference type="ChEBI" id="CHEBI:29105"/>
    </ligand>
</feature>
<evidence type="ECO:0000256" key="7">
    <source>
        <dbReference type="ARBA" id="ARBA00023239"/>
    </source>
</evidence>
<proteinExistence type="inferred from homology"/>
<evidence type="ECO:0000313" key="10">
    <source>
        <dbReference type="Proteomes" id="UP001652625"/>
    </source>
</evidence>
<comment type="pathway">
    <text evidence="8">Amino-acid biosynthesis; L-methionine biosynthesis via salvage pathway; L-methionine from S-methyl-5-thio-alpha-D-ribose 1-phosphate: step 2/6.</text>
</comment>
<dbReference type="Proteomes" id="UP001652625">
    <property type="component" value="Chromosome 13"/>
</dbReference>
<evidence type="ECO:0000256" key="8">
    <source>
        <dbReference type="HAMAP-Rule" id="MF_03116"/>
    </source>
</evidence>
<organism evidence="10 11">
    <name type="scientific">Hydra vulgaris</name>
    <name type="common">Hydra</name>
    <name type="synonym">Hydra attenuata</name>
    <dbReference type="NCBI Taxonomy" id="6087"/>
    <lineage>
        <taxon>Eukaryota</taxon>
        <taxon>Metazoa</taxon>
        <taxon>Cnidaria</taxon>
        <taxon>Hydrozoa</taxon>
        <taxon>Hydroidolina</taxon>
        <taxon>Anthoathecata</taxon>
        <taxon>Aplanulata</taxon>
        <taxon>Hydridae</taxon>
        <taxon>Hydra</taxon>
    </lineage>
</organism>
<feature type="binding site" evidence="8">
    <location>
        <position position="109"/>
    </location>
    <ligand>
        <name>Zn(2+)</name>
        <dbReference type="ChEBI" id="CHEBI:29105"/>
    </ligand>
</feature>
<keyword evidence="3 8" id="KW-0028">Amino-acid biosynthesis</keyword>
<keyword evidence="7 8" id="KW-0456">Lyase</keyword>
<comment type="subcellular location">
    <subcellularLocation>
        <location evidence="8">Cytoplasm</location>
    </subcellularLocation>
</comment>
<dbReference type="Gene3D" id="3.40.225.10">
    <property type="entry name" value="Class II aldolase/adducin N-terminal domain"/>
    <property type="match status" value="1"/>
</dbReference>
<dbReference type="GeneID" id="100202452"/>